<dbReference type="Gene3D" id="1.20.1280.50">
    <property type="match status" value="1"/>
</dbReference>
<dbReference type="InterPro" id="IPR036047">
    <property type="entry name" value="F-box-like_dom_sf"/>
</dbReference>
<protein>
    <recommendedName>
        <fullName evidence="3">F-box domain-containing protein</fullName>
    </recommendedName>
</protein>
<name>A0A1Y2CZS3_9FUNG</name>
<dbReference type="EMBL" id="MCGO01000003">
    <property type="protein sequence ID" value="ORY52552.1"/>
    <property type="molecule type" value="Genomic_DNA"/>
</dbReference>
<comment type="caution">
    <text evidence="1">The sequence shown here is derived from an EMBL/GenBank/DDBJ whole genome shotgun (WGS) entry which is preliminary data.</text>
</comment>
<dbReference type="OrthoDB" id="2145167at2759"/>
<dbReference type="AlphaFoldDB" id="A0A1Y2CZS3"/>
<accession>A0A1Y2CZS3</accession>
<dbReference type="Proteomes" id="UP000193642">
    <property type="component" value="Unassembled WGS sequence"/>
</dbReference>
<reference evidence="1 2" key="1">
    <citation type="submission" date="2016-07" db="EMBL/GenBank/DDBJ databases">
        <title>Pervasive Adenine N6-methylation of Active Genes in Fungi.</title>
        <authorList>
            <consortium name="DOE Joint Genome Institute"/>
            <person name="Mondo S.J."/>
            <person name="Dannebaum R.O."/>
            <person name="Kuo R.C."/>
            <person name="Labutti K."/>
            <person name="Haridas S."/>
            <person name="Kuo A."/>
            <person name="Salamov A."/>
            <person name="Ahrendt S.R."/>
            <person name="Lipzen A."/>
            <person name="Sullivan W."/>
            <person name="Andreopoulos W.B."/>
            <person name="Clum A."/>
            <person name="Lindquist E."/>
            <person name="Daum C."/>
            <person name="Ramamoorthy G.K."/>
            <person name="Gryganskyi A."/>
            <person name="Culley D."/>
            <person name="Magnuson J.K."/>
            <person name="James T.Y."/>
            <person name="O'Malley M.A."/>
            <person name="Stajich J.E."/>
            <person name="Spatafora J.W."/>
            <person name="Visel A."/>
            <person name="Grigoriev I.V."/>
        </authorList>
    </citation>
    <scope>NUCLEOTIDE SEQUENCE [LARGE SCALE GENOMIC DNA]</scope>
    <source>
        <strain evidence="1 2">JEL800</strain>
    </source>
</reference>
<sequence>MASSPLVILSGQKSAIEVPEILAIIFHFLSNRDVQTSRLVCKAWSLTGNDAILARSKNLLQVVLVVSESITNATASVKKSKHSFVDGELLKHALELASRKAGLDSQAYGIQAEINALIQSHPIAHALAKTPATSTNLYLVPITLQCVDHHLSEDSRTLVRKFVPIQTSSDRTSTSRASIRNYSTTSGLRSHQTQSNATLFPSHEYPHFITENNFLNDSCILAFASVHTRRGNSGGIKFTLKCLTGSPSGSTSIFSRDTRSFLMEHGVAEMGRSNNNLKFLAPLSEDVLRDGYIGSLRDGCFGSDFVAYFGTRPWTQLPETPAENSNRDQYEVFMVSEDGVLDTVPIPSTTSRRQVFVFSLVSHPV</sequence>
<dbReference type="SUPFAM" id="SSF81383">
    <property type="entry name" value="F-box domain"/>
    <property type="match status" value="1"/>
</dbReference>
<gene>
    <name evidence="1" type="ORF">BCR33DRAFT_711833</name>
</gene>
<evidence type="ECO:0008006" key="3">
    <source>
        <dbReference type="Google" id="ProtNLM"/>
    </source>
</evidence>
<organism evidence="1 2">
    <name type="scientific">Rhizoclosmatium globosum</name>
    <dbReference type="NCBI Taxonomy" id="329046"/>
    <lineage>
        <taxon>Eukaryota</taxon>
        <taxon>Fungi</taxon>
        <taxon>Fungi incertae sedis</taxon>
        <taxon>Chytridiomycota</taxon>
        <taxon>Chytridiomycota incertae sedis</taxon>
        <taxon>Chytridiomycetes</taxon>
        <taxon>Chytridiales</taxon>
        <taxon>Chytriomycetaceae</taxon>
        <taxon>Rhizoclosmatium</taxon>
    </lineage>
</organism>
<proteinExistence type="predicted"/>
<keyword evidence="2" id="KW-1185">Reference proteome</keyword>
<evidence type="ECO:0000313" key="1">
    <source>
        <dbReference type="EMBL" id="ORY52552.1"/>
    </source>
</evidence>
<evidence type="ECO:0000313" key="2">
    <source>
        <dbReference type="Proteomes" id="UP000193642"/>
    </source>
</evidence>